<dbReference type="Proteomes" id="UP000516444">
    <property type="component" value="Chromosome"/>
</dbReference>
<evidence type="ECO:0000313" key="2">
    <source>
        <dbReference type="EMBL" id="BCL33239.1"/>
    </source>
</evidence>
<dbReference type="EMBL" id="AP023440">
    <property type="protein sequence ID" value="BCL33239.1"/>
    <property type="molecule type" value="Genomic_DNA"/>
</dbReference>
<keyword evidence="3" id="KW-1185">Reference proteome</keyword>
<reference evidence="2 3" key="1">
    <citation type="journal article" date="2014" name="Int. J. Syst. Evol. Microbiol.">
        <title>Complete genome sequence of Corynebacterium casei LMG S-19264T (=DSM 44701T), isolated from a smear-ripened cheese.</title>
        <authorList>
            <consortium name="US DOE Joint Genome Institute (JGI-PGF)"/>
            <person name="Walter F."/>
            <person name="Albersmeier A."/>
            <person name="Kalinowski J."/>
            <person name="Ruckert C."/>
        </authorList>
    </citation>
    <scope>NUCLEOTIDE SEQUENCE [LARGE SCALE GENOMIC DNA]</scope>
    <source>
        <strain evidence="2 3">JCM 4677</strain>
    </source>
</reference>
<name>A0A7G1PCU2_9ACTN</name>
<gene>
    <name evidence="2" type="ORF">GCM10017557_80980</name>
</gene>
<dbReference type="KEGG" id="sgm:GCM10017557_80980"/>
<organism evidence="2 3">
    <name type="scientific">Streptomyces aurantiacus</name>
    <dbReference type="NCBI Taxonomy" id="47760"/>
    <lineage>
        <taxon>Bacteria</taxon>
        <taxon>Bacillati</taxon>
        <taxon>Actinomycetota</taxon>
        <taxon>Actinomycetes</taxon>
        <taxon>Kitasatosporales</taxon>
        <taxon>Streptomycetaceae</taxon>
        <taxon>Streptomyces</taxon>
        <taxon>Streptomyces aurantiacus group</taxon>
    </lineage>
</organism>
<feature type="region of interest" description="Disordered" evidence="1">
    <location>
        <begin position="1"/>
        <end position="28"/>
    </location>
</feature>
<protein>
    <submittedName>
        <fullName evidence="2">Uncharacterized protein</fullName>
    </submittedName>
</protein>
<dbReference type="AlphaFoldDB" id="A0A7G1PCU2"/>
<sequence>MTRTAGGDAPHAVRLTHPGAGTELTHQRAKGSGHAVYITVGQENSTDIALYYEDHGIDWPPAARQPLASRSPAVEVIAGAWSAKPRRKGRTTRPNPSS</sequence>
<evidence type="ECO:0000256" key="1">
    <source>
        <dbReference type="SAM" id="MobiDB-lite"/>
    </source>
</evidence>
<dbReference type="RefSeq" id="WP_190854810.1">
    <property type="nucleotide sequence ID" value="NZ_AP023440.1"/>
</dbReference>
<evidence type="ECO:0000313" key="3">
    <source>
        <dbReference type="Proteomes" id="UP000516444"/>
    </source>
</evidence>
<proteinExistence type="predicted"/>
<accession>A0A7G1PCU2</accession>